<dbReference type="RefSeq" id="WP_015163281.1">
    <property type="nucleotide sequence ID" value="NC_019700.1"/>
</dbReference>
<keyword evidence="2" id="KW-0614">Plasmid</keyword>
<gene>
    <name evidence="2" type="ORF">Oscil6304_6043</name>
</gene>
<name>K9TRN0_9CYAN</name>
<dbReference type="PROSITE" id="PS51750">
    <property type="entry name" value="BRO_N"/>
    <property type="match status" value="1"/>
</dbReference>
<proteinExistence type="predicted"/>
<evidence type="ECO:0000313" key="2">
    <source>
        <dbReference type="EMBL" id="AFY85502.1"/>
    </source>
</evidence>
<dbReference type="InterPro" id="IPR003497">
    <property type="entry name" value="BRO_N_domain"/>
</dbReference>
<feature type="domain" description="Bro-N" evidence="1">
    <location>
        <begin position="1"/>
        <end position="112"/>
    </location>
</feature>
<geneLocation type="plasmid" evidence="2 3">
    <name>pOSCIL6304.01</name>
</geneLocation>
<accession>K9TRN0</accession>
<evidence type="ECO:0000313" key="3">
    <source>
        <dbReference type="Proteomes" id="UP000010367"/>
    </source>
</evidence>
<reference evidence="2 3" key="1">
    <citation type="submission" date="2012-06" db="EMBL/GenBank/DDBJ databases">
        <title>Finished plasmid 1 of genome of Oscillatoria acuminata PCC 6304.</title>
        <authorList>
            <consortium name="US DOE Joint Genome Institute"/>
            <person name="Gugger M."/>
            <person name="Coursin T."/>
            <person name="Rippka R."/>
            <person name="Tandeau De Marsac N."/>
            <person name="Huntemann M."/>
            <person name="Wei C.-L."/>
            <person name="Han J."/>
            <person name="Detter J.C."/>
            <person name="Han C."/>
            <person name="Tapia R."/>
            <person name="Davenport K."/>
            <person name="Daligault H."/>
            <person name="Erkkila T."/>
            <person name="Gu W."/>
            <person name="Munk A.C.C."/>
            <person name="Teshima H."/>
            <person name="Xu Y."/>
            <person name="Chain P."/>
            <person name="Chen A."/>
            <person name="Krypides N."/>
            <person name="Mavromatis K."/>
            <person name="Markowitz V."/>
            <person name="Szeto E."/>
            <person name="Ivanova N."/>
            <person name="Mikhailova N."/>
            <person name="Ovchinnikova G."/>
            <person name="Pagani I."/>
            <person name="Pati A."/>
            <person name="Goodwin L."/>
            <person name="Peters L."/>
            <person name="Pitluck S."/>
            <person name="Woyke T."/>
            <person name="Kerfeld C."/>
        </authorList>
    </citation>
    <scope>NUCLEOTIDE SEQUENCE [LARGE SCALE GENOMIC DNA]</scope>
    <source>
        <strain evidence="2 3">PCC 6304</strain>
        <plasmid evidence="3">Plasmid pOSCIL6304.01</plasmid>
    </source>
</reference>
<dbReference type="Proteomes" id="UP000010367">
    <property type="component" value="Plasmid pOSCIL6304.01"/>
</dbReference>
<dbReference type="PANTHER" id="PTHR36180:SF2">
    <property type="entry name" value="BRO FAMILY PROTEIN"/>
    <property type="match status" value="1"/>
</dbReference>
<dbReference type="Pfam" id="PF02498">
    <property type="entry name" value="Bro-N"/>
    <property type="match status" value="1"/>
</dbReference>
<dbReference type="HOGENOM" id="CLU_046670_0_3_3"/>
<dbReference type="InParanoid" id="K9TRN0"/>
<dbReference type="KEGG" id="oac:Oscil6304_6043"/>
<dbReference type="EMBL" id="CP003608">
    <property type="protein sequence ID" value="AFY85502.1"/>
    <property type="molecule type" value="Genomic_DNA"/>
</dbReference>
<protein>
    <submittedName>
        <fullName evidence="2">Prophage antirepressor</fullName>
    </submittedName>
</protein>
<dbReference type="PATRIC" id="fig|56110.3.peg.7428"/>
<dbReference type="OrthoDB" id="9812611at2"/>
<dbReference type="AlphaFoldDB" id="K9TRN0"/>
<evidence type="ECO:0000259" key="1">
    <source>
        <dbReference type="PROSITE" id="PS51750"/>
    </source>
</evidence>
<sequence>MNNLAVFAFEGHQVRCIGTPENPQWVAQDVCEVLGLNNVSQALSRLDEDEKAIISNDSEQWKELNVSQRADSILMVNESGLYSLVLSSRKAVAKRFKRWLTHEVIPSIRKTGSYSIPEKPQPLPLADKLNAMEQMLADMGINPVLLRQVKLDTVAKYNPELKDMAELGKKLLGAESPLESVGLTPTQLGAKLDPPLSARQVNSKLEALGLQYRDCSGKKPIWQLTDAGHEYGQVYLATKDQWSGAQIHWQPKVLDLMGDRH</sequence>
<dbReference type="PANTHER" id="PTHR36180">
    <property type="entry name" value="DNA-BINDING PROTEIN-RELATED-RELATED"/>
    <property type="match status" value="1"/>
</dbReference>
<keyword evidence="3" id="KW-1185">Reference proteome</keyword>
<dbReference type="eggNOG" id="COG3617">
    <property type="taxonomic scope" value="Bacteria"/>
</dbReference>
<dbReference type="SMART" id="SM01040">
    <property type="entry name" value="Bro-N"/>
    <property type="match status" value="1"/>
</dbReference>
<organism evidence="2 3">
    <name type="scientific">Oscillatoria acuminata PCC 6304</name>
    <dbReference type="NCBI Taxonomy" id="56110"/>
    <lineage>
        <taxon>Bacteria</taxon>
        <taxon>Bacillati</taxon>
        <taxon>Cyanobacteriota</taxon>
        <taxon>Cyanophyceae</taxon>
        <taxon>Oscillatoriophycideae</taxon>
        <taxon>Oscillatoriales</taxon>
        <taxon>Oscillatoriaceae</taxon>
        <taxon>Oscillatoria</taxon>
    </lineage>
</organism>